<keyword evidence="2" id="KW-1277">Toxin-antitoxin system</keyword>
<dbReference type="GO" id="GO:0003677">
    <property type="term" value="F:DNA binding"/>
    <property type="evidence" value="ECO:0007669"/>
    <property type="project" value="InterPro"/>
</dbReference>
<dbReference type="Proteomes" id="UP000239001">
    <property type="component" value="Unassembled WGS sequence"/>
</dbReference>
<dbReference type="GO" id="GO:0016075">
    <property type="term" value="P:rRNA catabolic process"/>
    <property type="evidence" value="ECO:0007669"/>
    <property type="project" value="TreeGrafter"/>
</dbReference>
<comment type="caution">
    <text evidence="3">The sequence shown here is derived from an EMBL/GenBank/DDBJ whole genome shotgun (WGS) entry which is preliminary data.</text>
</comment>
<dbReference type="OrthoDB" id="9808744at2"/>
<proteinExistence type="inferred from homology"/>
<dbReference type="RefSeq" id="WP_106456817.1">
    <property type="nucleotide sequence ID" value="NZ_PXOH01000009.1"/>
</dbReference>
<dbReference type="SUPFAM" id="SSF50118">
    <property type="entry name" value="Cell growth inhibitor/plasmid maintenance toxic component"/>
    <property type="match status" value="1"/>
</dbReference>
<reference evidence="3 4" key="1">
    <citation type="submission" date="2018-03" db="EMBL/GenBank/DDBJ databases">
        <title>The ancient ancestry and fast evolution of plastids.</title>
        <authorList>
            <person name="Moore K.R."/>
            <person name="Magnabosco C."/>
            <person name="Momper L."/>
            <person name="Gold D.A."/>
            <person name="Bosak T."/>
            <person name="Fournier G.P."/>
        </authorList>
    </citation>
    <scope>NUCLEOTIDE SEQUENCE [LARGE SCALE GENOMIC DNA]</scope>
    <source>
        <strain evidence="3 4">CCALA 016</strain>
    </source>
</reference>
<dbReference type="AlphaFoldDB" id="A0A2T1LY63"/>
<dbReference type="InterPro" id="IPR011067">
    <property type="entry name" value="Plasmid_toxin/cell-grow_inhib"/>
</dbReference>
<dbReference type="GO" id="GO:0006402">
    <property type="term" value="P:mRNA catabolic process"/>
    <property type="evidence" value="ECO:0007669"/>
    <property type="project" value="TreeGrafter"/>
</dbReference>
<organism evidence="3 4">
    <name type="scientific">Aphanothece hegewaldii CCALA 016</name>
    <dbReference type="NCBI Taxonomy" id="2107694"/>
    <lineage>
        <taxon>Bacteria</taxon>
        <taxon>Bacillati</taxon>
        <taxon>Cyanobacteriota</taxon>
        <taxon>Cyanophyceae</taxon>
        <taxon>Oscillatoriophycideae</taxon>
        <taxon>Chroococcales</taxon>
        <taxon>Aphanothecaceae</taxon>
        <taxon>Aphanothece</taxon>
    </lineage>
</organism>
<evidence type="ECO:0000313" key="4">
    <source>
        <dbReference type="Proteomes" id="UP000239001"/>
    </source>
</evidence>
<keyword evidence="4" id="KW-1185">Reference proteome</keyword>
<dbReference type="GO" id="GO:0004521">
    <property type="term" value="F:RNA endonuclease activity"/>
    <property type="evidence" value="ECO:0007669"/>
    <property type="project" value="TreeGrafter"/>
</dbReference>
<reference evidence="3 4" key="2">
    <citation type="submission" date="2018-03" db="EMBL/GenBank/DDBJ databases">
        <authorList>
            <person name="Keele B.F."/>
        </authorList>
    </citation>
    <scope>NUCLEOTIDE SEQUENCE [LARGE SCALE GENOMIC DNA]</scope>
    <source>
        <strain evidence="3 4">CCALA 016</strain>
    </source>
</reference>
<dbReference type="EMBL" id="PXOH01000009">
    <property type="protein sequence ID" value="PSF37335.1"/>
    <property type="molecule type" value="Genomic_DNA"/>
</dbReference>
<name>A0A2T1LY63_9CHRO</name>
<accession>A0A2T1LY63</accession>
<dbReference type="Pfam" id="PF02452">
    <property type="entry name" value="PemK_toxin"/>
    <property type="match status" value="1"/>
</dbReference>
<gene>
    <name evidence="3" type="ORF">C7H19_10400</name>
</gene>
<protein>
    <submittedName>
        <fullName evidence="3">Growth inhibitor PemK</fullName>
    </submittedName>
</protein>
<dbReference type="Gene3D" id="2.30.30.110">
    <property type="match status" value="1"/>
</dbReference>
<evidence type="ECO:0000256" key="1">
    <source>
        <dbReference type="ARBA" id="ARBA00007521"/>
    </source>
</evidence>
<dbReference type="InterPro" id="IPR003477">
    <property type="entry name" value="PemK-like"/>
</dbReference>
<sequence>MNIQRGEIIRVNLNPTSGREQAGNARPCLVISHTKYNVVRRGIVVVTPITSTIKPKIKMMIPIPDGFKIEGSVIAEQVRTLDLNTRWWKTTGEILPKEFVDRIVETFKMFID</sequence>
<dbReference type="PANTHER" id="PTHR33988:SF3">
    <property type="entry name" value="ENDORIBONUCLEASE TOXIN CHPB-RELATED"/>
    <property type="match status" value="1"/>
</dbReference>
<evidence type="ECO:0000256" key="2">
    <source>
        <dbReference type="ARBA" id="ARBA00022649"/>
    </source>
</evidence>
<comment type="similarity">
    <text evidence="1">Belongs to the PemK/MazF family.</text>
</comment>
<evidence type="ECO:0000313" key="3">
    <source>
        <dbReference type="EMBL" id="PSF37335.1"/>
    </source>
</evidence>
<dbReference type="PANTHER" id="PTHR33988">
    <property type="entry name" value="ENDORIBONUCLEASE MAZF-RELATED"/>
    <property type="match status" value="1"/>
</dbReference>